<comment type="caution">
    <text evidence="1">The sequence shown here is derived from an EMBL/GenBank/DDBJ whole genome shotgun (WGS) entry which is preliminary data.</text>
</comment>
<name>A0ABP9G9C9_9FLAO</name>
<gene>
    <name evidence="1" type="ORF">GCM10023314_01600</name>
</gene>
<keyword evidence="2" id="KW-1185">Reference proteome</keyword>
<evidence type="ECO:0000313" key="1">
    <source>
        <dbReference type="EMBL" id="GAA4932879.1"/>
    </source>
</evidence>
<dbReference type="Proteomes" id="UP001501302">
    <property type="component" value="Unassembled WGS sequence"/>
</dbReference>
<organism evidence="1 2">
    <name type="scientific">Algibacter agarivorans</name>
    <dbReference type="NCBI Taxonomy" id="1109741"/>
    <lineage>
        <taxon>Bacteria</taxon>
        <taxon>Pseudomonadati</taxon>
        <taxon>Bacteroidota</taxon>
        <taxon>Flavobacteriia</taxon>
        <taxon>Flavobacteriales</taxon>
        <taxon>Flavobacteriaceae</taxon>
        <taxon>Algibacter</taxon>
    </lineage>
</organism>
<proteinExistence type="predicted"/>
<dbReference type="EMBL" id="BAABJJ010000001">
    <property type="protein sequence ID" value="GAA4932879.1"/>
    <property type="molecule type" value="Genomic_DNA"/>
</dbReference>
<dbReference type="RefSeq" id="WP_345189561.1">
    <property type="nucleotide sequence ID" value="NZ_BAABJJ010000001.1"/>
</dbReference>
<evidence type="ECO:0000313" key="2">
    <source>
        <dbReference type="Proteomes" id="UP001501302"/>
    </source>
</evidence>
<accession>A0ABP9G9C9</accession>
<protein>
    <submittedName>
        <fullName evidence="1">Uncharacterized protein</fullName>
    </submittedName>
</protein>
<reference evidence="2" key="1">
    <citation type="journal article" date="2019" name="Int. J. Syst. Evol. Microbiol.">
        <title>The Global Catalogue of Microorganisms (GCM) 10K type strain sequencing project: providing services to taxonomists for standard genome sequencing and annotation.</title>
        <authorList>
            <consortium name="The Broad Institute Genomics Platform"/>
            <consortium name="The Broad Institute Genome Sequencing Center for Infectious Disease"/>
            <person name="Wu L."/>
            <person name="Ma J."/>
        </authorList>
    </citation>
    <scope>NUCLEOTIDE SEQUENCE [LARGE SCALE GENOMIC DNA]</scope>
    <source>
        <strain evidence="2">JCM 18285</strain>
    </source>
</reference>
<sequence length="272" mass="31879">MLNKTDIQTKTSTVFHELEKEIDSTQKEATKVLRIHHGKFRFHMNEGTMDSEDYLKSEKAWDNIDQKLKTLKHIKLILEKYRNVSGVVEESEALDKELLNYSNIATQKELHNIAELFTDYRTRFAIENSDVDELIKLKIKSKTNSQFIKETFIKACQNLDASIFEPLIDEDQYFEELDKYRFLQSMKTQFDYLKGEGIKEVKLVMGKCEMCFIGAKVHEFYVKPNIGKPAFSYNIQEENGEIKDIFRCNLSSGYGRAAREDRDPDITYINYD</sequence>